<dbReference type="GO" id="GO:1990481">
    <property type="term" value="P:mRNA pseudouridine synthesis"/>
    <property type="evidence" value="ECO:0007669"/>
    <property type="project" value="TreeGrafter"/>
</dbReference>
<sequence>MNGIFNILKPTGMTSHDVVYEIRKKFNIQKVGHTGTLDPNVAGVLPIAVGKATKLTQMLIDKDKSYRCMMTFGKQTSTSDTYGEVINISDKIHGFSDFDKACKSFVGEIIQVPSMYSAIKVGGRRLYKIARKGEKIENIPKRKIVINSINIIEFTGKTAIFDVSCSKGTYIRTLVEDIAKKLDDIAYMNYLIRTKSGSFDIEDSVTLSDIDEKDLISMDDIYIDGIKNIILDEKQLYRFINGLDLNPQYIKNFEYSNKNIYKIYDEKNKLVSIANVQDNKIKNIAMLNN</sequence>
<evidence type="ECO:0000313" key="9">
    <source>
        <dbReference type="Proteomes" id="UP000003379"/>
    </source>
</evidence>
<keyword evidence="4 5" id="KW-0413">Isomerase</keyword>
<evidence type="ECO:0000259" key="7">
    <source>
        <dbReference type="Pfam" id="PF16198"/>
    </source>
</evidence>
<dbReference type="Pfam" id="PF01509">
    <property type="entry name" value="TruB_N"/>
    <property type="match status" value="1"/>
</dbReference>
<accession>G9XA12</accession>
<dbReference type="GO" id="GO:0003723">
    <property type="term" value="F:RNA binding"/>
    <property type="evidence" value="ECO:0007669"/>
    <property type="project" value="InterPro"/>
</dbReference>
<dbReference type="CDD" id="cd02573">
    <property type="entry name" value="PseudoU_synth_EcTruB"/>
    <property type="match status" value="1"/>
</dbReference>
<evidence type="ECO:0000313" key="8">
    <source>
        <dbReference type="EMBL" id="EHL20258.1"/>
    </source>
</evidence>
<dbReference type="SUPFAM" id="SSF55120">
    <property type="entry name" value="Pseudouridine synthase"/>
    <property type="match status" value="1"/>
</dbReference>
<dbReference type="Pfam" id="PF16198">
    <property type="entry name" value="TruB_C_2"/>
    <property type="match status" value="1"/>
</dbReference>
<dbReference type="GO" id="GO:0160148">
    <property type="term" value="F:tRNA pseudouridine(55) synthase activity"/>
    <property type="evidence" value="ECO:0007669"/>
    <property type="project" value="UniProtKB-EC"/>
</dbReference>
<comment type="catalytic activity">
    <reaction evidence="1 5">
        <text>uridine(55) in tRNA = pseudouridine(55) in tRNA</text>
        <dbReference type="Rhea" id="RHEA:42532"/>
        <dbReference type="Rhea" id="RHEA-COMP:10101"/>
        <dbReference type="Rhea" id="RHEA-COMP:10102"/>
        <dbReference type="ChEBI" id="CHEBI:65314"/>
        <dbReference type="ChEBI" id="CHEBI:65315"/>
        <dbReference type="EC" id="5.4.99.25"/>
    </reaction>
</comment>
<dbReference type="GO" id="GO:0031119">
    <property type="term" value="P:tRNA pseudouridine synthesis"/>
    <property type="evidence" value="ECO:0007669"/>
    <property type="project" value="UniProtKB-UniRule"/>
</dbReference>
<dbReference type="Gene3D" id="3.30.2350.10">
    <property type="entry name" value="Pseudouridine synthase"/>
    <property type="match status" value="1"/>
</dbReference>
<name>G9XA12_9FIRM</name>
<evidence type="ECO:0000256" key="5">
    <source>
        <dbReference type="HAMAP-Rule" id="MF_01080"/>
    </source>
</evidence>
<comment type="caution">
    <text evidence="8">The sequence shown here is derived from an EMBL/GenBank/DDBJ whole genome shotgun (WGS) entry which is preliminary data.</text>
</comment>
<dbReference type="AlphaFoldDB" id="G9XA12"/>
<feature type="domain" description="tRNA pseudouridylate synthase B C-terminal" evidence="7">
    <location>
        <begin position="172"/>
        <end position="213"/>
    </location>
</feature>
<reference evidence="8 9" key="1">
    <citation type="submission" date="2011-08" db="EMBL/GenBank/DDBJ databases">
        <title>The Genome Sequence of Eubacteriaceae bacterium CM5.</title>
        <authorList>
            <consortium name="The Broad Institute Genome Sequencing Platform"/>
            <person name="Earl A."/>
            <person name="Ward D."/>
            <person name="Feldgarden M."/>
            <person name="Gevers D."/>
            <person name="Sizova M."/>
            <person name="Hazen A."/>
            <person name="Epstein S."/>
            <person name="Young S.K."/>
            <person name="Zeng Q."/>
            <person name="Gargeya S."/>
            <person name="Fitzgerald M."/>
            <person name="Haas B."/>
            <person name="Abouelleil A."/>
            <person name="Alvarado L."/>
            <person name="Arachchi H.M."/>
            <person name="Berlin A."/>
            <person name="Brown A."/>
            <person name="Chapman S.B."/>
            <person name="Chen Z."/>
            <person name="Dunbar C."/>
            <person name="Freedman E."/>
            <person name="Gearin G."/>
            <person name="Gellesch M."/>
            <person name="Goldberg J."/>
            <person name="Griggs A."/>
            <person name="Gujja S."/>
            <person name="Heiman D."/>
            <person name="Howarth C."/>
            <person name="Larson L."/>
            <person name="Lui A."/>
            <person name="MacDonald P.J.P."/>
            <person name="Montmayeur A."/>
            <person name="Murphy C."/>
            <person name="Neiman D."/>
            <person name="Pearson M."/>
            <person name="Priest M."/>
            <person name="Roberts A."/>
            <person name="Saif S."/>
            <person name="Shea T."/>
            <person name="Shenoy N."/>
            <person name="Sisk P."/>
            <person name="Stolte C."/>
            <person name="Sykes S."/>
            <person name="Wortman J."/>
            <person name="Nusbaum C."/>
            <person name="Birren B."/>
        </authorList>
    </citation>
    <scope>NUCLEOTIDE SEQUENCE [LARGE SCALE GENOMIC DNA]</scope>
    <source>
        <strain evidence="8 9">CM5</strain>
    </source>
</reference>
<dbReference type="RefSeq" id="WP_009528408.1">
    <property type="nucleotide sequence ID" value="NZ_JH414596.1"/>
</dbReference>
<evidence type="ECO:0000256" key="4">
    <source>
        <dbReference type="ARBA" id="ARBA00023235"/>
    </source>
</evidence>
<dbReference type="EC" id="5.4.99.25" evidence="5"/>
<dbReference type="EMBL" id="AFZG01000001">
    <property type="protein sequence ID" value="EHL20258.1"/>
    <property type="molecule type" value="Genomic_DNA"/>
</dbReference>
<feature type="domain" description="Pseudouridine synthase II N-terminal" evidence="6">
    <location>
        <begin position="23"/>
        <end position="171"/>
    </location>
</feature>
<dbReference type="HAMAP" id="MF_01080">
    <property type="entry name" value="TruB_bact"/>
    <property type="match status" value="1"/>
</dbReference>
<keyword evidence="3 5" id="KW-0819">tRNA processing</keyword>
<evidence type="ECO:0000256" key="3">
    <source>
        <dbReference type="ARBA" id="ARBA00022694"/>
    </source>
</evidence>
<comment type="function">
    <text evidence="5">Responsible for synthesis of pseudouridine from uracil-55 in the psi GC loop of transfer RNAs.</text>
</comment>
<dbReference type="PANTHER" id="PTHR13767:SF2">
    <property type="entry name" value="PSEUDOURIDYLATE SYNTHASE TRUB1"/>
    <property type="match status" value="1"/>
</dbReference>
<dbReference type="HOGENOM" id="CLU_032087_0_2_9"/>
<dbReference type="InterPro" id="IPR002501">
    <property type="entry name" value="PsdUridine_synth_N"/>
</dbReference>
<evidence type="ECO:0000259" key="6">
    <source>
        <dbReference type="Pfam" id="PF01509"/>
    </source>
</evidence>
<comment type="similarity">
    <text evidence="2 5">Belongs to the pseudouridine synthase TruB family. Type 1 subfamily.</text>
</comment>
<protein>
    <recommendedName>
        <fullName evidence="5">tRNA pseudouridine synthase B</fullName>
        <ecNumber evidence="5">5.4.99.25</ecNumber>
    </recommendedName>
    <alternativeName>
        <fullName evidence="5">tRNA pseudouridine(55) synthase</fullName>
        <shortName evidence="5">Psi55 synthase</shortName>
    </alternativeName>
    <alternativeName>
        <fullName evidence="5">tRNA pseudouridylate synthase</fullName>
    </alternativeName>
    <alternativeName>
        <fullName evidence="5">tRNA-uridine isomerase</fullName>
    </alternativeName>
</protein>
<gene>
    <name evidence="5" type="primary">truB</name>
    <name evidence="8" type="ORF">HMPREF9628_00103</name>
</gene>
<dbReference type="PANTHER" id="PTHR13767">
    <property type="entry name" value="TRNA-PSEUDOURIDINE SYNTHASE"/>
    <property type="match status" value="1"/>
</dbReference>
<dbReference type="NCBIfam" id="TIGR00431">
    <property type="entry name" value="TruB"/>
    <property type="match status" value="1"/>
</dbReference>
<dbReference type="Proteomes" id="UP000003379">
    <property type="component" value="Unassembled WGS sequence"/>
</dbReference>
<organism evidence="8 9">
    <name type="scientific">Peptoanaerobacter stomatis</name>
    <dbReference type="NCBI Taxonomy" id="796937"/>
    <lineage>
        <taxon>Bacteria</taxon>
        <taxon>Bacillati</taxon>
        <taxon>Bacillota</taxon>
        <taxon>Clostridia</taxon>
        <taxon>Peptostreptococcales</taxon>
        <taxon>Filifactoraceae</taxon>
        <taxon>Peptoanaerobacter</taxon>
    </lineage>
</organism>
<dbReference type="InterPro" id="IPR020103">
    <property type="entry name" value="PsdUridine_synth_cat_dom_sf"/>
</dbReference>
<dbReference type="InterPro" id="IPR032819">
    <property type="entry name" value="TruB_C"/>
</dbReference>
<feature type="active site" description="Nucleophile" evidence="5">
    <location>
        <position position="38"/>
    </location>
</feature>
<proteinExistence type="inferred from homology"/>
<dbReference type="InterPro" id="IPR014780">
    <property type="entry name" value="tRNA_psdUridine_synth_TruB"/>
</dbReference>
<dbReference type="PATRIC" id="fig|796940.3.peg.104"/>
<evidence type="ECO:0000256" key="2">
    <source>
        <dbReference type="ARBA" id="ARBA00005642"/>
    </source>
</evidence>
<evidence type="ECO:0000256" key="1">
    <source>
        <dbReference type="ARBA" id="ARBA00000385"/>
    </source>
</evidence>